<dbReference type="SUPFAM" id="SSF81901">
    <property type="entry name" value="HCP-like"/>
    <property type="match status" value="1"/>
</dbReference>
<accession>A0ABW5CVH3</accession>
<keyword evidence="2 3" id="KW-0040">ANK repeat</keyword>
<dbReference type="PANTHER" id="PTHR24189:SF50">
    <property type="entry name" value="ANKYRIN REPEAT AND SOCS BOX PROTEIN 2"/>
    <property type="match status" value="1"/>
</dbReference>
<protein>
    <submittedName>
        <fullName evidence="6">Ankyrin repeat domain-containing protein</fullName>
    </submittedName>
</protein>
<feature type="repeat" description="ANK" evidence="3">
    <location>
        <begin position="508"/>
        <end position="541"/>
    </location>
</feature>
<evidence type="ECO:0000313" key="7">
    <source>
        <dbReference type="Proteomes" id="UP001597374"/>
    </source>
</evidence>
<dbReference type="Gene3D" id="1.25.40.10">
    <property type="entry name" value="Tetratricopeptide repeat domain"/>
    <property type="match status" value="1"/>
</dbReference>
<keyword evidence="5" id="KW-0732">Signal</keyword>
<organism evidence="6 7">
    <name type="scientific">Pontibacter ruber</name>
    <dbReference type="NCBI Taxonomy" id="1343895"/>
    <lineage>
        <taxon>Bacteria</taxon>
        <taxon>Pseudomonadati</taxon>
        <taxon>Bacteroidota</taxon>
        <taxon>Cytophagia</taxon>
        <taxon>Cytophagales</taxon>
        <taxon>Hymenobacteraceae</taxon>
        <taxon>Pontibacter</taxon>
    </lineage>
</organism>
<feature type="repeat" description="ANK" evidence="3">
    <location>
        <begin position="427"/>
        <end position="469"/>
    </location>
</feature>
<feature type="compositionally biased region" description="Low complexity" evidence="4">
    <location>
        <begin position="42"/>
        <end position="85"/>
    </location>
</feature>
<keyword evidence="7" id="KW-1185">Reference proteome</keyword>
<gene>
    <name evidence="6" type="ORF">ACFSKP_03405</name>
</gene>
<dbReference type="PANTHER" id="PTHR24189">
    <property type="entry name" value="MYOTROPHIN"/>
    <property type="match status" value="1"/>
</dbReference>
<dbReference type="InterPro" id="IPR006597">
    <property type="entry name" value="Sel1-like"/>
</dbReference>
<comment type="caution">
    <text evidence="6">The sequence shown here is derived from an EMBL/GenBank/DDBJ whole genome shotgun (WGS) entry which is preliminary data.</text>
</comment>
<dbReference type="EMBL" id="JBHUIM010000001">
    <property type="protein sequence ID" value="MFD2245285.1"/>
    <property type="molecule type" value="Genomic_DNA"/>
</dbReference>
<dbReference type="InterPro" id="IPR011990">
    <property type="entry name" value="TPR-like_helical_dom_sf"/>
</dbReference>
<feature type="chain" id="PRO_5047423348" evidence="5">
    <location>
        <begin position="22"/>
        <end position="569"/>
    </location>
</feature>
<dbReference type="Proteomes" id="UP001597374">
    <property type="component" value="Unassembled WGS sequence"/>
</dbReference>
<dbReference type="RefSeq" id="WP_250429259.1">
    <property type="nucleotide sequence ID" value="NZ_JALPRR010000002.1"/>
</dbReference>
<evidence type="ECO:0000256" key="3">
    <source>
        <dbReference type="PROSITE-ProRule" id="PRU00023"/>
    </source>
</evidence>
<dbReference type="InterPro" id="IPR050745">
    <property type="entry name" value="Multifunctional_regulatory"/>
</dbReference>
<dbReference type="Pfam" id="PF13857">
    <property type="entry name" value="Ank_5"/>
    <property type="match status" value="1"/>
</dbReference>
<dbReference type="SUPFAM" id="SSF48403">
    <property type="entry name" value="Ankyrin repeat"/>
    <property type="match status" value="1"/>
</dbReference>
<dbReference type="PROSITE" id="PS50297">
    <property type="entry name" value="ANK_REP_REGION"/>
    <property type="match status" value="1"/>
</dbReference>
<dbReference type="PROSITE" id="PS50088">
    <property type="entry name" value="ANK_REPEAT"/>
    <property type="match status" value="2"/>
</dbReference>
<evidence type="ECO:0000256" key="5">
    <source>
        <dbReference type="SAM" id="SignalP"/>
    </source>
</evidence>
<keyword evidence="1" id="KW-0677">Repeat</keyword>
<evidence type="ECO:0000256" key="1">
    <source>
        <dbReference type="ARBA" id="ARBA00022737"/>
    </source>
</evidence>
<dbReference type="Pfam" id="PF08238">
    <property type="entry name" value="Sel1"/>
    <property type="match status" value="4"/>
</dbReference>
<dbReference type="Pfam" id="PF00023">
    <property type="entry name" value="Ank"/>
    <property type="match status" value="1"/>
</dbReference>
<dbReference type="Gene3D" id="1.25.40.20">
    <property type="entry name" value="Ankyrin repeat-containing domain"/>
    <property type="match status" value="2"/>
</dbReference>
<feature type="region of interest" description="Disordered" evidence="4">
    <location>
        <begin position="20"/>
        <end position="90"/>
    </location>
</feature>
<dbReference type="SMART" id="SM00248">
    <property type="entry name" value="ANK"/>
    <property type="match status" value="4"/>
</dbReference>
<feature type="signal peptide" evidence="5">
    <location>
        <begin position="1"/>
        <end position="21"/>
    </location>
</feature>
<sequence>MKKIFLLLVLLPLLQGGMAQTKTQKPHGTTKSTQVTKKKATATKPAAKPKTASKSAATKPAAAKPASAPAKAAPAQQPAAAPSKPKVQHWSSPELQEAVDLYTSLKFDSAYVKFKEAAAKGQADALYFMGRLHQYRELDPDSVQSDTLRLQDPEKYAKAYNDSARYYYEQAVDNNSYLGNLGIAELMILRTPEDKQKFLKLMRTAAVDIRDKAVAGDAFCNRILGSMYYTGYGEMMDKELAFNYIRKAANKGDVVSYVSLANLYLEGEGVEKDNDKAVFWLKKGVEAGEREAIYTLGLLHEEGTIGEPDLNEARRLYKLAIAKGSQNAYYQLKYINQTPDQKLVIASITRNTEMLKRALNAGADVNTLAVPDDFSDMDLRGRTPLMHVLYIPMLLEEYGVIYEPEVRPAAVSQLLAKGAKVNATDKDGKTALHYIVASSRVNSRLYEIEQVQLLDTLLQRGADPNHADVEGNAVLAQALTSTIGQHIGIMELEKLLAAKANPNQQNKEGKTPLMLACEINASSEIIMALLNAGADPKLRDAAGKAAIDYTKQENVQNILMAAGSPERKI</sequence>
<proteinExistence type="predicted"/>
<evidence type="ECO:0000313" key="6">
    <source>
        <dbReference type="EMBL" id="MFD2245285.1"/>
    </source>
</evidence>
<name>A0ABW5CVH3_9BACT</name>
<reference evidence="7" key="1">
    <citation type="journal article" date="2019" name="Int. J. Syst. Evol. Microbiol.">
        <title>The Global Catalogue of Microorganisms (GCM) 10K type strain sequencing project: providing services to taxonomists for standard genome sequencing and annotation.</title>
        <authorList>
            <consortium name="The Broad Institute Genomics Platform"/>
            <consortium name="The Broad Institute Genome Sequencing Center for Infectious Disease"/>
            <person name="Wu L."/>
            <person name="Ma J."/>
        </authorList>
    </citation>
    <scope>NUCLEOTIDE SEQUENCE [LARGE SCALE GENOMIC DNA]</scope>
    <source>
        <strain evidence="7">CGMCC 4.1782</strain>
    </source>
</reference>
<dbReference type="SMART" id="SM00671">
    <property type="entry name" value="SEL1"/>
    <property type="match status" value="3"/>
</dbReference>
<evidence type="ECO:0000256" key="2">
    <source>
        <dbReference type="ARBA" id="ARBA00023043"/>
    </source>
</evidence>
<dbReference type="InterPro" id="IPR002110">
    <property type="entry name" value="Ankyrin_rpt"/>
</dbReference>
<dbReference type="InterPro" id="IPR036770">
    <property type="entry name" value="Ankyrin_rpt-contain_sf"/>
</dbReference>
<evidence type="ECO:0000256" key="4">
    <source>
        <dbReference type="SAM" id="MobiDB-lite"/>
    </source>
</evidence>